<dbReference type="EMBL" id="JRKL02000374">
    <property type="protein sequence ID" value="KAF3971994.1"/>
    <property type="molecule type" value="Genomic_DNA"/>
</dbReference>
<accession>A0A8J4RQ16</accession>
<protein>
    <submittedName>
        <fullName evidence="1">Uncharacterized protein</fullName>
    </submittedName>
</protein>
<reference evidence="1" key="1">
    <citation type="submission" date="2020-03" db="EMBL/GenBank/DDBJ databases">
        <title>Castanea mollissima Vanexum genome sequencing.</title>
        <authorList>
            <person name="Staton M."/>
        </authorList>
    </citation>
    <scope>NUCLEOTIDE SEQUENCE</scope>
    <source>
        <tissue evidence="1">Leaf</tissue>
    </source>
</reference>
<evidence type="ECO:0000313" key="1">
    <source>
        <dbReference type="EMBL" id="KAF3971994.1"/>
    </source>
</evidence>
<evidence type="ECO:0000313" key="2">
    <source>
        <dbReference type="Proteomes" id="UP000737018"/>
    </source>
</evidence>
<dbReference type="OrthoDB" id="524799at2759"/>
<dbReference type="Proteomes" id="UP000737018">
    <property type="component" value="Unassembled WGS sequence"/>
</dbReference>
<dbReference type="AlphaFoldDB" id="A0A8J4RQ16"/>
<name>A0A8J4RQ16_9ROSI</name>
<proteinExistence type="predicted"/>
<gene>
    <name evidence="1" type="ORF">CMV_004460</name>
</gene>
<keyword evidence="2" id="KW-1185">Reference proteome</keyword>
<organism evidence="1 2">
    <name type="scientific">Castanea mollissima</name>
    <name type="common">Chinese chestnut</name>
    <dbReference type="NCBI Taxonomy" id="60419"/>
    <lineage>
        <taxon>Eukaryota</taxon>
        <taxon>Viridiplantae</taxon>
        <taxon>Streptophyta</taxon>
        <taxon>Embryophyta</taxon>
        <taxon>Tracheophyta</taxon>
        <taxon>Spermatophyta</taxon>
        <taxon>Magnoliopsida</taxon>
        <taxon>eudicotyledons</taxon>
        <taxon>Gunneridae</taxon>
        <taxon>Pentapetalae</taxon>
        <taxon>rosids</taxon>
        <taxon>fabids</taxon>
        <taxon>Fagales</taxon>
        <taxon>Fagaceae</taxon>
        <taxon>Castanea</taxon>
    </lineage>
</organism>
<sequence length="147" mass="16295">MATPSLSQASLFQPKPSLLNPNTLQNQNANSRLFAHHNHLSITLPLKTRNGLVSNPKASLTVQPNVNSTVPIKNCDSPIVVIDKYASFTYNPEVVMRYIFPCYAMEKFLKVEFNLKENTFGMNPRGILISPRPGVPQDSGISLQTVL</sequence>
<comment type="caution">
    <text evidence="1">The sequence shown here is derived from an EMBL/GenBank/DDBJ whole genome shotgun (WGS) entry which is preliminary data.</text>
</comment>